<keyword evidence="1" id="KW-0812">Transmembrane</keyword>
<organism evidence="2 3">
    <name type="scientific">Fadolivirus FV1/VV64</name>
    <dbReference type="NCBI Taxonomy" id="3070911"/>
    <lineage>
        <taxon>Viruses</taxon>
        <taxon>Varidnaviria</taxon>
        <taxon>Bamfordvirae</taxon>
        <taxon>Nucleocytoviricota</taxon>
        <taxon>Megaviricetes</taxon>
        <taxon>Imitervirales</taxon>
        <taxon>Mimiviridae</taxon>
        <taxon>Klosneuvirinae</taxon>
        <taxon>Fadolivirus</taxon>
        <taxon>Fadolivirus algeromassiliense</taxon>
    </lineage>
</organism>
<dbReference type="Pfam" id="PF10861">
    <property type="entry name" value="DUF2784"/>
    <property type="match status" value="1"/>
</dbReference>
<feature type="transmembrane region" description="Helical" evidence="1">
    <location>
        <begin position="6"/>
        <end position="23"/>
    </location>
</feature>
<gene>
    <name evidence="2" type="ORF">Fadolivirus_1_769</name>
</gene>
<keyword evidence="3" id="KW-1185">Reference proteome</keyword>
<evidence type="ECO:0000313" key="3">
    <source>
        <dbReference type="Proteomes" id="UP001162001"/>
    </source>
</evidence>
<evidence type="ECO:0000256" key="1">
    <source>
        <dbReference type="SAM" id="Phobius"/>
    </source>
</evidence>
<dbReference type="InterPro" id="IPR021218">
    <property type="entry name" value="DUF2784"/>
</dbReference>
<accession>A0A7D3QUL3</accession>
<proteinExistence type="predicted"/>
<feature type="transmembrane region" description="Helical" evidence="1">
    <location>
        <begin position="30"/>
        <end position="47"/>
    </location>
</feature>
<sequence length="131" mass="15510">MKEILLKIITLLHILFVLFVVVTPFVNSNYFLFVHMIFIPFLILHWICNDNTCVLTIIERNLRKQIYGKVDEEDCITCRLIEPVYDFRKNYATFTIIIYTITILLWLISAGKLVFKYKSGNIKSIQDLFII</sequence>
<dbReference type="EMBL" id="MT418680">
    <property type="protein sequence ID" value="QKF94227.1"/>
    <property type="molecule type" value="Genomic_DNA"/>
</dbReference>
<evidence type="ECO:0000313" key="2">
    <source>
        <dbReference type="EMBL" id="QKF94227.1"/>
    </source>
</evidence>
<keyword evidence="1" id="KW-1133">Transmembrane helix</keyword>
<reference evidence="2 3" key="1">
    <citation type="submission" date="2020-04" db="EMBL/GenBank/DDBJ databases">
        <title>Advantages and limits of metagenomic assembly and binning of a giant virus.</title>
        <authorList>
            <person name="Schulz F."/>
            <person name="Andreani J."/>
            <person name="Francis R."/>
            <person name="Boudjemaa H."/>
            <person name="Bou Khalil J.Y."/>
            <person name="Lee J."/>
            <person name="La Scola B."/>
            <person name="Woyke T."/>
        </authorList>
    </citation>
    <scope>NUCLEOTIDE SEQUENCE [LARGE SCALE GENOMIC DNA]</scope>
    <source>
        <strain evidence="2 3">FV1/VV64</strain>
    </source>
</reference>
<keyword evidence="1" id="KW-0472">Membrane</keyword>
<dbReference type="Proteomes" id="UP001162001">
    <property type="component" value="Segment"/>
</dbReference>
<feature type="transmembrane region" description="Helical" evidence="1">
    <location>
        <begin position="91"/>
        <end position="115"/>
    </location>
</feature>
<protein>
    <submittedName>
        <fullName evidence="2">DUF2784 protein</fullName>
    </submittedName>
</protein>
<name>A0A7D3QUL3_9VIRU</name>